<comment type="caution">
    <text evidence="1">The sequence shown here is derived from an EMBL/GenBank/DDBJ whole genome shotgun (WGS) entry which is preliminary data.</text>
</comment>
<sequence>MLLPTWLHHVNGPVRPVPYHALTKYKREVTVSVVGFCSVSKSSGGPLPCHHPTTSSTSPPLSLSTQPFSISLFLCQLNKLFLLKRPVGSPPKSPVSMGSGDHLFSDGSLAHFPFDIAIQK</sequence>
<accession>A0A4C1Z285</accession>
<gene>
    <name evidence="1" type="ORF">EVAR_54132_1</name>
</gene>
<organism evidence="1 2">
    <name type="scientific">Eumeta variegata</name>
    <name type="common">Bagworm moth</name>
    <name type="synonym">Eumeta japonica</name>
    <dbReference type="NCBI Taxonomy" id="151549"/>
    <lineage>
        <taxon>Eukaryota</taxon>
        <taxon>Metazoa</taxon>
        <taxon>Ecdysozoa</taxon>
        <taxon>Arthropoda</taxon>
        <taxon>Hexapoda</taxon>
        <taxon>Insecta</taxon>
        <taxon>Pterygota</taxon>
        <taxon>Neoptera</taxon>
        <taxon>Endopterygota</taxon>
        <taxon>Lepidoptera</taxon>
        <taxon>Glossata</taxon>
        <taxon>Ditrysia</taxon>
        <taxon>Tineoidea</taxon>
        <taxon>Psychidae</taxon>
        <taxon>Oiketicinae</taxon>
        <taxon>Eumeta</taxon>
    </lineage>
</organism>
<proteinExistence type="predicted"/>
<keyword evidence="2" id="KW-1185">Reference proteome</keyword>
<dbReference type="Proteomes" id="UP000299102">
    <property type="component" value="Unassembled WGS sequence"/>
</dbReference>
<name>A0A4C1Z285_EUMVA</name>
<reference evidence="1 2" key="1">
    <citation type="journal article" date="2019" name="Commun. Biol.">
        <title>The bagworm genome reveals a unique fibroin gene that provides high tensile strength.</title>
        <authorList>
            <person name="Kono N."/>
            <person name="Nakamura H."/>
            <person name="Ohtoshi R."/>
            <person name="Tomita M."/>
            <person name="Numata K."/>
            <person name="Arakawa K."/>
        </authorList>
    </citation>
    <scope>NUCLEOTIDE SEQUENCE [LARGE SCALE GENOMIC DNA]</scope>
</reference>
<evidence type="ECO:0000313" key="2">
    <source>
        <dbReference type="Proteomes" id="UP000299102"/>
    </source>
</evidence>
<protein>
    <submittedName>
        <fullName evidence="1">Uncharacterized protein</fullName>
    </submittedName>
</protein>
<dbReference type="EMBL" id="BGZK01001490">
    <property type="protein sequence ID" value="GBP80969.1"/>
    <property type="molecule type" value="Genomic_DNA"/>
</dbReference>
<evidence type="ECO:0000313" key="1">
    <source>
        <dbReference type="EMBL" id="GBP80969.1"/>
    </source>
</evidence>
<dbReference type="AlphaFoldDB" id="A0A4C1Z285"/>